<dbReference type="InterPro" id="IPR023529">
    <property type="entry name" value="ProQ"/>
</dbReference>
<dbReference type="GO" id="GO:0033592">
    <property type="term" value="F:RNA strand annealing activity"/>
    <property type="evidence" value="ECO:0007669"/>
    <property type="project" value="InterPro"/>
</dbReference>
<evidence type="ECO:0000313" key="6">
    <source>
        <dbReference type="EMBL" id="PWK37380.1"/>
    </source>
</evidence>
<dbReference type="Gene3D" id="1.10.1710.10">
    <property type="entry name" value="ProQ/FinO domain"/>
    <property type="match status" value="1"/>
</dbReference>
<evidence type="ECO:0000256" key="3">
    <source>
        <dbReference type="ARBA" id="ARBA00023186"/>
    </source>
</evidence>
<feature type="domain" description="ProQ/FinO" evidence="5">
    <location>
        <begin position="80"/>
        <end position="194"/>
    </location>
</feature>
<dbReference type="InterPro" id="IPR036442">
    <property type="entry name" value="ProQ/FinO_sf"/>
</dbReference>
<dbReference type="EMBL" id="QGGT01000001">
    <property type="protein sequence ID" value="PWK37380.1"/>
    <property type="molecule type" value="Genomic_DNA"/>
</dbReference>
<dbReference type="SMART" id="SM00945">
    <property type="entry name" value="ProQ"/>
    <property type="match status" value="1"/>
</dbReference>
<dbReference type="SUPFAM" id="SSF48657">
    <property type="entry name" value="FinO-like"/>
    <property type="match status" value="1"/>
</dbReference>
<dbReference type="PANTHER" id="PTHR38106">
    <property type="entry name" value="RNA CHAPERONE PROQ"/>
    <property type="match status" value="1"/>
</dbReference>
<keyword evidence="3" id="KW-0143">Chaperone</keyword>
<dbReference type="GO" id="GO:0005829">
    <property type="term" value="C:cytosol"/>
    <property type="evidence" value="ECO:0007669"/>
    <property type="project" value="TreeGrafter"/>
</dbReference>
<accession>A0A316FIC3</accession>
<evidence type="ECO:0000313" key="7">
    <source>
        <dbReference type="Proteomes" id="UP000245754"/>
    </source>
</evidence>
<evidence type="ECO:0000259" key="5">
    <source>
        <dbReference type="SMART" id="SM00945"/>
    </source>
</evidence>
<proteinExistence type="predicted"/>
<keyword evidence="7" id="KW-1185">Reference proteome</keyword>
<dbReference type="InterPro" id="IPR016103">
    <property type="entry name" value="ProQ/FinO"/>
</dbReference>
<dbReference type="AlphaFoldDB" id="A0A316FIC3"/>
<dbReference type="GO" id="GO:0010608">
    <property type="term" value="P:post-transcriptional regulation of gene expression"/>
    <property type="evidence" value="ECO:0007669"/>
    <property type="project" value="InterPro"/>
</dbReference>
<keyword evidence="2" id="KW-0694">RNA-binding</keyword>
<comment type="caution">
    <text evidence="6">The sequence shown here is derived from an EMBL/GenBank/DDBJ whole genome shotgun (WGS) entry which is preliminary data.</text>
</comment>
<feature type="region of interest" description="Disordered" evidence="4">
    <location>
        <begin position="167"/>
        <end position="224"/>
    </location>
</feature>
<feature type="compositionally biased region" description="Basic and acidic residues" evidence="4">
    <location>
        <begin position="20"/>
        <end position="33"/>
    </location>
</feature>
<keyword evidence="1" id="KW-0963">Cytoplasm</keyword>
<evidence type="ECO:0000256" key="4">
    <source>
        <dbReference type="SAM" id="MobiDB-lite"/>
    </source>
</evidence>
<feature type="compositionally biased region" description="Low complexity" evidence="4">
    <location>
        <begin position="193"/>
        <end position="218"/>
    </location>
</feature>
<dbReference type="GO" id="GO:0034057">
    <property type="term" value="F:RNA strand-exchange activity"/>
    <property type="evidence" value="ECO:0007669"/>
    <property type="project" value="InterPro"/>
</dbReference>
<sequence length="224" mass="23355">MNFLNAMGFEQLAALKAKLTEQAKEQAKNEARAKGPRPARQPHPAKGSAKGAGQNPAKGAEGGRGAKPSGAPRHAAKPATPVDPVVRTFGKLQKRFPLAFPKNPAPKVPLKVGIFEDVLAHATELGVTEAELRDAIRTWCRGARYWACLTEGAPRLDLAGQPAGAVTEADARRGKQLLAGGRRKQASEKASQKAKAQAEGAAAEQAPSASTPEAPARPEGAADV</sequence>
<evidence type="ECO:0000256" key="2">
    <source>
        <dbReference type="ARBA" id="ARBA00022884"/>
    </source>
</evidence>
<name>A0A316FIC3_9BURK</name>
<gene>
    <name evidence="6" type="ORF">C7419_1011262</name>
</gene>
<dbReference type="Proteomes" id="UP000245754">
    <property type="component" value="Unassembled WGS sequence"/>
</dbReference>
<organism evidence="6 7">
    <name type="scientific">Cupriavidus plantarum</name>
    <dbReference type="NCBI Taxonomy" id="942865"/>
    <lineage>
        <taxon>Bacteria</taxon>
        <taxon>Pseudomonadati</taxon>
        <taxon>Pseudomonadota</taxon>
        <taxon>Betaproteobacteria</taxon>
        <taxon>Burkholderiales</taxon>
        <taxon>Burkholderiaceae</taxon>
        <taxon>Cupriavidus</taxon>
    </lineage>
</organism>
<protein>
    <submittedName>
        <fullName evidence="6">ProP effector</fullName>
    </submittedName>
</protein>
<reference evidence="6 7" key="1">
    <citation type="submission" date="2018-05" db="EMBL/GenBank/DDBJ databases">
        <title>Genomic Encyclopedia of Type Strains, Phase IV (KMG-V): Genome sequencing to study the core and pangenomes of soil and plant-associated prokaryotes.</title>
        <authorList>
            <person name="Whitman W."/>
        </authorList>
    </citation>
    <scope>NUCLEOTIDE SEQUENCE [LARGE SCALE GENOMIC DNA]</scope>
    <source>
        <strain evidence="6 7">SLV-132</strain>
    </source>
</reference>
<feature type="region of interest" description="Disordered" evidence="4">
    <location>
        <begin position="20"/>
        <end position="85"/>
    </location>
</feature>
<dbReference type="PANTHER" id="PTHR38106:SF1">
    <property type="entry name" value="RNA CHAPERONE PROQ"/>
    <property type="match status" value="1"/>
</dbReference>
<dbReference type="Pfam" id="PF04352">
    <property type="entry name" value="ProQ"/>
    <property type="match status" value="1"/>
</dbReference>
<evidence type="ECO:0000256" key="1">
    <source>
        <dbReference type="ARBA" id="ARBA00022490"/>
    </source>
</evidence>